<dbReference type="Proteomes" id="UP000050525">
    <property type="component" value="Unassembled WGS sequence"/>
</dbReference>
<evidence type="ECO:0000256" key="1">
    <source>
        <dbReference type="ARBA" id="ARBA00001936"/>
    </source>
</evidence>
<feature type="region of interest" description="Disordered" evidence="7">
    <location>
        <begin position="526"/>
        <end position="553"/>
    </location>
</feature>
<feature type="compositionally biased region" description="Low complexity" evidence="7">
    <location>
        <begin position="1270"/>
        <end position="1284"/>
    </location>
</feature>
<dbReference type="Pfam" id="PF22600">
    <property type="entry name" value="MTPAP-like_central"/>
    <property type="match status" value="1"/>
</dbReference>
<feature type="compositionally biased region" description="Polar residues" evidence="7">
    <location>
        <begin position="1255"/>
        <end position="1268"/>
    </location>
</feature>
<dbReference type="Pfam" id="PF03828">
    <property type="entry name" value="PAP_assoc"/>
    <property type="match status" value="2"/>
</dbReference>
<dbReference type="Gene3D" id="4.10.60.10">
    <property type="entry name" value="Zinc finger, CCHC-type"/>
    <property type="match status" value="1"/>
</dbReference>
<dbReference type="FunFam" id="1.10.1410.10:FF:000002">
    <property type="entry name" value="terminal uridylyltransferase 4 isoform X1"/>
    <property type="match status" value="1"/>
</dbReference>
<organism evidence="9 10">
    <name type="scientific">Alligator mississippiensis</name>
    <name type="common">American alligator</name>
    <dbReference type="NCBI Taxonomy" id="8496"/>
    <lineage>
        <taxon>Eukaryota</taxon>
        <taxon>Metazoa</taxon>
        <taxon>Chordata</taxon>
        <taxon>Craniata</taxon>
        <taxon>Vertebrata</taxon>
        <taxon>Euteleostomi</taxon>
        <taxon>Archelosauria</taxon>
        <taxon>Archosauria</taxon>
        <taxon>Crocodylia</taxon>
        <taxon>Alligatoridae</taxon>
        <taxon>Alligatorinae</taxon>
        <taxon>Alligator</taxon>
    </lineage>
</organism>
<dbReference type="GO" id="GO:0008270">
    <property type="term" value="F:zinc ion binding"/>
    <property type="evidence" value="ECO:0007669"/>
    <property type="project" value="UniProtKB-KW"/>
</dbReference>
<dbReference type="SUPFAM" id="SSF57756">
    <property type="entry name" value="Retrovirus zinc finger-like domains"/>
    <property type="match status" value="1"/>
</dbReference>
<feature type="compositionally biased region" description="Polar residues" evidence="7">
    <location>
        <begin position="1"/>
        <end position="10"/>
    </location>
</feature>
<dbReference type="SUPFAM" id="SSF81301">
    <property type="entry name" value="Nucleotidyltransferase"/>
    <property type="match status" value="2"/>
</dbReference>
<dbReference type="SMART" id="SM00343">
    <property type="entry name" value="ZnF_C2HC"/>
    <property type="match status" value="3"/>
</dbReference>
<dbReference type="Pfam" id="PF19088">
    <property type="entry name" value="TUTase"/>
    <property type="match status" value="1"/>
</dbReference>
<dbReference type="EMBL" id="AKHW03006631">
    <property type="protein sequence ID" value="KYO19362.1"/>
    <property type="molecule type" value="Genomic_DNA"/>
</dbReference>
<evidence type="ECO:0000313" key="9">
    <source>
        <dbReference type="EMBL" id="KYO19362.1"/>
    </source>
</evidence>
<feature type="compositionally biased region" description="Polar residues" evidence="7">
    <location>
        <begin position="1302"/>
        <end position="1321"/>
    </location>
</feature>
<keyword evidence="3" id="KW-0808">Transferase</keyword>
<reference evidence="9 10" key="1">
    <citation type="journal article" date="2012" name="Genome Biol.">
        <title>Sequencing three crocodilian genomes to illuminate the evolution of archosaurs and amniotes.</title>
        <authorList>
            <person name="St John J.A."/>
            <person name="Braun E.L."/>
            <person name="Isberg S.R."/>
            <person name="Miles L.G."/>
            <person name="Chong A.Y."/>
            <person name="Gongora J."/>
            <person name="Dalzell P."/>
            <person name="Moran C."/>
            <person name="Bed'hom B."/>
            <person name="Abzhanov A."/>
            <person name="Burgess S.C."/>
            <person name="Cooksey A.M."/>
            <person name="Castoe T.A."/>
            <person name="Crawford N.G."/>
            <person name="Densmore L.D."/>
            <person name="Drew J.C."/>
            <person name="Edwards S.V."/>
            <person name="Faircloth B.C."/>
            <person name="Fujita M.K."/>
            <person name="Greenwold M.J."/>
            <person name="Hoffmann F.G."/>
            <person name="Howard J.M."/>
            <person name="Iguchi T."/>
            <person name="Janes D.E."/>
            <person name="Khan S.Y."/>
            <person name="Kohno S."/>
            <person name="de Koning A.J."/>
            <person name="Lance S.L."/>
            <person name="McCarthy F.M."/>
            <person name="McCormack J.E."/>
            <person name="Merchant M.E."/>
            <person name="Peterson D.G."/>
            <person name="Pollock D.D."/>
            <person name="Pourmand N."/>
            <person name="Raney B.J."/>
            <person name="Roessler K.A."/>
            <person name="Sanford J.R."/>
            <person name="Sawyer R.H."/>
            <person name="Schmidt C.J."/>
            <person name="Triplett E.W."/>
            <person name="Tuberville T.D."/>
            <person name="Venegas-Anaya M."/>
            <person name="Howard J.T."/>
            <person name="Jarvis E.D."/>
            <person name="Guillette L.J.Jr."/>
            <person name="Glenn T.C."/>
            <person name="Green R.E."/>
            <person name="Ray D.A."/>
        </authorList>
    </citation>
    <scope>NUCLEOTIDE SEQUENCE [LARGE SCALE GENOMIC DNA]</scope>
    <source>
        <strain evidence="9">KSC_2009_1</strain>
    </source>
</reference>
<dbReference type="InterPro" id="IPR043519">
    <property type="entry name" value="NT_sf"/>
</dbReference>
<keyword evidence="6" id="KW-0863">Zinc-finger</keyword>
<keyword evidence="10" id="KW-1185">Reference proteome</keyword>
<dbReference type="PROSITE" id="PS50158">
    <property type="entry name" value="ZF_CCHC"/>
    <property type="match status" value="2"/>
</dbReference>
<keyword evidence="4" id="KW-0479">Metal-binding</keyword>
<feature type="compositionally biased region" description="Basic residues" evidence="7">
    <location>
        <begin position="538"/>
        <end position="549"/>
    </location>
</feature>
<gene>
    <name evidence="9" type="ORF">Y1Q_0003503</name>
</gene>
<feature type="compositionally biased region" description="Basic and acidic residues" evidence="7">
    <location>
        <begin position="41"/>
        <end position="62"/>
    </location>
</feature>
<dbReference type="CDD" id="cd05402">
    <property type="entry name" value="NT_PAP_TUTase"/>
    <property type="match status" value="2"/>
</dbReference>
<evidence type="ECO:0000256" key="4">
    <source>
        <dbReference type="ARBA" id="ARBA00022723"/>
    </source>
</evidence>
<dbReference type="Pfam" id="PF00098">
    <property type="entry name" value="zf-CCHC"/>
    <property type="match status" value="2"/>
</dbReference>
<feature type="region of interest" description="Disordered" evidence="7">
    <location>
        <begin position="383"/>
        <end position="430"/>
    </location>
</feature>
<comment type="caution">
    <text evidence="9">The sequence shown here is derived from an EMBL/GenBank/DDBJ whole genome shotgun (WGS) entry which is preliminary data.</text>
</comment>
<feature type="region of interest" description="Disordered" evidence="7">
    <location>
        <begin position="1"/>
        <end position="62"/>
    </location>
</feature>
<dbReference type="FunFam" id="3.30.460.10:FF:000005">
    <property type="entry name" value="terminal uridylyltransferase 4 isoform X1"/>
    <property type="match status" value="1"/>
</dbReference>
<evidence type="ECO:0000256" key="3">
    <source>
        <dbReference type="ARBA" id="ARBA00022679"/>
    </source>
</evidence>
<feature type="compositionally biased region" description="Low complexity" evidence="7">
    <location>
        <begin position="1233"/>
        <end position="1254"/>
    </location>
</feature>
<feature type="domain" description="CCHC-type" evidence="8">
    <location>
        <begin position="1169"/>
        <end position="1185"/>
    </location>
</feature>
<dbReference type="InterPro" id="IPR036875">
    <property type="entry name" value="Znf_CCHC_sf"/>
</dbReference>
<evidence type="ECO:0000256" key="7">
    <source>
        <dbReference type="SAM" id="MobiDB-lite"/>
    </source>
</evidence>
<sequence length="1404" mass="159574">METSAVSQRGKSALEYPPGTLLLKTHTDQTGDPGKTVSDQRTVEHKSDDFSKIKNPESTKEHNLETDYLENTAVIDESSLTAEQQLGLKQAEERLERDYISRLEKRSPEYTNCQYLCKLCLVHIENIQGAHKHIKEKRHKKNIMEKQEENELRALPPPSTAQLNALSFTLIEAANEQGISDDDFRIRQEIVNEMEKIIQQPLPDCSLRMYGSCLTRFAFKTSDINIDIKFPPRMSHPDVLIQVLDILKNSAIYSDVESDFHAKVPVVFCKDVKSGLTCKVSARNDVACLTTDLLAALGKLEPVLVPLVLAFRYWARLCHIDCQAEGGIPSYSFALMVIFFLQQRKPPILPSYLGAWIEGFDSKRPDDHQLKVIEEKFVRWEYKPPNNGAGKNSNGVEGKTKAEQQKGGSKKASGSEADNQSNAKEKHGKSPLVFETPHQVSLGQLWLELLKFYTLEFALEEYVISIRVQELLTRENKNWPKRRIAIEDPFALKRNVARSLNSQMVFEYILERFRTAYKYFACPQSKDGTKSKPDTKKKEKGKISNKKSTKSGDSVANCCLPQADKVGEKQNTGSGCNMQESEVECNEKESASKKCIPKNKDNVLANKTDALGSNYEEDRGETVSLIPSERCELKQKLLKEQDDLETSQICVNEDELRHRCHCSEHQSYDSNSINEFSDAESQQNSVTERSQKNTCASTSTAATSLNCKAMVEVCDLKDEDRLCTEEMHYVFDKFILTSGKPPTIVCSICKRDGHSKNDCPEDFKKIDLKPLPPMTERFREILDLVCKRCFDELSPPLSEQQNREQILASLERFIRKEYNDKARLCLFGSSKNGFGFRDSDLDICMTLEGHENAEKLNCKEIIEGLAKILKKHPGLRNILPITTAKVPIVKFEHRRSGLEGDISLYNTLAQHNTRMLATYAAIDPRVQYLGYTMKVFAKRCDIGDASRGSLSSYAYILMVLYFLQQRNPPVIPVLQEIFDGKQIPQRMVDGWNAFFFDDMEELKKRLPSLGKNTESLGELWLGLLRFYTEEFDFKEYVISIRQKKLLTTFEKQWTSKCIAIEDPFDLNHNLGAGVSRKMTNFIMKAFINGRKLFGTPFYPAVGREAEYFFDSKVLTDGELAPNDRCCRVCGKIGHYMKDCPKRRRLKKKENEKDDEKEVKEDDREMREKRCFICGDVGHVRRDCPELKQTRQRNNSVPGAQLVRSLVNPQLVAGSVQQVERPLRTRQPSECSDSHQSSYSPQPQQFTQTSSQPASINQTQPQAISQSKHVPQPQQGAQPPHQPAARPMGIPSTSHEGHWHNPVTPNSLVNNGTVGNSDQGFQGQFGKMNPPSVPWDHGTPTHFPLLRGAWPYNMPQNYMQQGNASYPPNKPFYPQAGPLMQSNQRFSLLSQGHPHLNMNYIQQKK</sequence>
<accession>A0A151M4C1</accession>
<evidence type="ECO:0000256" key="5">
    <source>
        <dbReference type="ARBA" id="ARBA00022842"/>
    </source>
</evidence>
<dbReference type="Gene3D" id="1.10.1410.10">
    <property type="match status" value="2"/>
</dbReference>
<dbReference type="InterPro" id="IPR001878">
    <property type="entry name" value="Znf_CCHC"/>
</dbReference>
<protein>
    <submittedName>
        <fullName evidence="9">Terminal uridylyltransferase 4-like</fullName>
    </submittedName>
</protein>
<evidence type="ECO:0000256" key="2">
    <source>
        <dbReference type="ARBA" id="ARBA00001946"/>
    </source>
</evidence>
<evidence type="ECO:0000259" key="8">
    <source>
        <dbReference type="PROSITE" id="PS50158"/>
    </source>
</evidence>
<comment type="cofactor">
    <cofactor evidence="2">
        <name>Mg(2+)</name>
        <dbReference type="ChEBI" id="CHEBI:18420"/>
    </cofactor>
</comment>
<dbReference type="PANTHER" id="PTHR12271">
    <property type="entry name" value="POLY A POLYMERASE CID PAP -RELATED"/>
    <property type="match status" value="1"/>
</dbReference>
<dbReference type="eggNOG" id="KOG2277">
    <property type="taxonomic scope" value="Eukaryota"/>
</dbReference>
<dbReference type="InterPro" id="IPR054708">
    <property type="entry name" value="MTPAP-like_central"/>
</dbReference>
<feature type="domain" description="CCHC-type" evidence="8">
    <location>
        <begin position="1126"/>
        <end position="1141"/>
    </location>
</feature>
<comment type="cofactor">
    <cofactor evidence="1">
        <name>Mn(2+)</name>
        <dbReference type="ChEBI" id="CHEBI:29035"/>
    </cofactor>
</comment>
<dbReference type="Gene3D" id="3.30.460.10">
    <property type="entry name" value="Beta Polymerase, domain 2"/>
    <property type="match status" value="2"/>
</dbReference>
<evidence type="ECO:0000256" key="6">
    <source>
        <dbReference type="PROSITE-ProRule" id="PRU00047"/>
    </source>
</evidence>
<dbReference type="GO" id="GO:0050265">
    <property type="term" value="F:RNA uridylyltransferase activity"/>
    <property type="evidence" value="ECO:0007669"/>
    <property type="project" value="TreeGrafter"/>
</dbReference>
<name>A0A151M4C1_ALLMI</name>
<dbReference type="InterPro" id="IPR002058">
    <property type="entry name" value="PAP_assoc"/>
</dbReference>
<keyword evidence="5" id="KW-0460">Magnesium</keyword>
<feature type="region of interest" description="Disordered" evidence="7">
    <location>
        <begin position="673"/>
        <end position="693"/>
    </location>
</feature>
<proteinExistence type="predicted"/>
<dbReference type="GO" id="GO:0031123">
    <property type="term" value="P:RNA 3'-end processing"/>
    <property type="evidence" value="ECO:0007669"/>
    <property type="project" value="TreeGrafter"/>
</dbReference>
<feature type="region of interest" description="Disordered" evidence="7">
    <location>
        <begin position="1213"/>
        <end position="1339"/>
    </location>
</feature>
<keyword evidence="6" id="KW-0862">Zinc</keyword>
<dbReference type="PANTHER" id="PTHR12271:SF49">
    <property type="entry name" value="TERMINAL URIDYLYLTRANSFERASE 4"/>
    <property type="match status" value="1"/>
</dbReference>
<dbReference type="GO" id="GO:0003676">
    <property type="term" value="F:nucleic acid binding"/>
    <property type="evidence" value="ECO:0007669"/>
    <property type="project" value="InterPro"/>
</dbReference>
<dbReference type="InterPro" id="IPR045100">
    <property type="entry name" value="TUT4/7_NTP_transf"/>
</dbReference>
<dbReference type="SUPFAM" id="SSF81631">
    <property type="entry name" value="PAP/OAS1 substrate-binding domain"/>
    <property type="match status" value="2"/>
</dbReference>
<evidence type="ECO:0000313" key="10">
    <source>
        <dbReference type="Proteomes" id="UP000050525"/>
    </source>
</evidence>
<dbReference type="STRING" id="8496.A0A151M4C1"/>
<feature type="compositionally biased region" description="Basic and acidic residues" evidence="7">
    <location>
        <begin position="527"/>
        <end position="537"/>
    </location>
</feature>